<feature type="region of interest" description="Disordered" evidence="3">
    <location>
        <begin position="1"/>
        <end position="68"/>
    </location>
</feature>
<dbReference type="InterPro" id="IPR012677">
    <property type="entry name" value="Nucleotide-bd_a/b_plait_sf"/>
</dbReference>
<dbReference type="eggNOG" id="KOG2253">
    <property type="taxonomic scope" value="Eukaryota"/>
</dbReference>
<dbReference type="RefSeq" id="XP_002681656.1">
    <property type="nucleotide sequence ID" value="XM_002681610.1"/>
</dbReference>
<dbReference type="InterPro" id="IPR002483">
    <property type="entry name" value="PWI_dom"/>
</dbReference>
<dbReference type="GO" id="GO:0003729">
    <property type="term" value="F:mRNA binding"/>
    <property type="evidence" value="ECO:0007669"/>
    <property type="project" value="TreeGrafter"/>
</dbReference>
<dbReference type="OMA" id="GFCEYQS"/>
<evidence type="ECO:0000313" key="6">
    <source>
        <dbReference type="EMBL" id="EFC48912.1"/>
    </source>
</evidence>
<dbReference type="KEGG" id="ngr:NAEGRDRAFT_63030"/>
<dbReference type="Pfam" id="PF01480">
    <property type="entry name" value="PWI"/>
    <property type="match status" value="1"/>
</dbReference>
<organism evidence="7">
    <name type="scientific">Naegleria gruberi</name>
    <name type="common">Amoeba</name>
    <dbReference type="NCBI Taxonomy" id="5762"/>
    <lineage>
        <taxon>Eukaryota</taxon>
        <taxon>Discoba</taxon>
        <taxon>Heterolobosea</taxon>
        <taxon>Tetramitia</taxon>
        <taxon>Eutetramitia</taxon>
        <taxon>Vahlkampfiidae</taxon>
        <taxon>Naegleria</taxon>
    </lineage>
</organism>
<evidence type="ECO:0000256" key="3">
    <source>
        <dbReference type="SAM" id="MobiDB-lite"/>
    </source>
</evidence>
<sequence length="624" mass="72224">MSYNNNYHRDRQYNNGGGSYRNDNRGGSNNYQGSNNSRGGGGGNYSSYNSHQASASSSHILPPSSNQKKTKIIHVDPSVVQKTKPSVNTSVQEIIQRRQLKYPISSVNISVGKSPVELPTGEFPNPLEHPSILIDTKTGIAIEDLSADTENDYIKKLLESCGPYASWKRLKDTNTNRWKTFGFCEYQSCASAIRAMKLLNGLEIEPGVFIKVKCGKKTQTFMDQYQQKKLELWSKRLKEKEEQLSNFDGGQELTPEQKQLLAQLEQQMGSANAPVEIRDKDKVELEKFETALDQISQVIIKDLVGERMNVENENRSRESISQQLAVSNTVQKIAESGVSNEETEATKNVIYDEIRRFRDNERLKEEETKQIEKRSREKIYKEKRLKQSKQLERERRRRLRWEKENEQDKRQREITIRNIEEFERRRERKYGGIDGTGQDYDTSDDEMDITEKKKIQIELQERSSNLPSQTANVSIGYSEEDEQEAWSGRKKKKLSAIEEIERSKQQSEYLDLENIYKSLPVSTADIFAFAIDWNIVDKYHLWQSLTKFVDEGVINLTGDSEESLSQFILGKIETHSPPQEVIDDLLEIFDDQTEQFVVGLWRKLLVEMIRKQREEEINNQEINE</sequence>
<dbReference type="PROSITE" id="PS50102">
    <property type="entry name" value="RRM"/>
    <property type="match status" value="1"/>
</dbReference>
<dbReference type="VEuPathDB" id="AmoebaDB:NAEGRDRAFT_63030"/>
<dbReference type="AlphaFoldDB" id="D2V2K4"/>
<evidence type="ECO:0000259" key="5">
    <source>
        <dbReference type="PROSITE" id="PS51025"/>
    </source>
</evidence>
<dbReference type="InterPro" id="IPR000504">
    <property type="entry name" value="RRM_dom"/>
</dbReference>
<accession>D2V2K4</accession>
<dbReference type="InterPro" id="IPR034268">
    <property type="entry name" value="RBM25_RRM"/>
</dbReference>
<dbReference type="SMART" id="SM00360">
    <property type="entry name" value="RRM"/>
    <property type="match status" value="1"/>
</dbReference>
<keyword evidence="7" id="KW-1185">Reference proteome</keyword>
<dbReference type="InterPro" id="IPR052768">
    <property type="entry name" value="RBM25"/>
</dbReference>
<evidence type="ECO:0000256" key="2">
    <source>
        <dbReference type="SAM" id="Coils"/>
    </source>
</evidence>
<dbReference type="GO" id="GO:0005681">
    <property type="term" value="C:spliceosomal complex"/>
    <property type="evidence" value="ECO:0007669"/>
    <property type="project" value="TreeGrafter"/>
</dbReference>
<protein>
    <submittedName>
        <fullName evidence="6">Predicted protein</fullName>
    </submittedName>
</protein>
<dbReference type="GeneID" id="8849934"/>
<feature type="domain" description="RRM" evidence="4">
    <location>
        <begin position="138"/>
        <end position="217"/>
    </location>
</feature>
<dbReference type="Pfam" id="PF00076">
    <property type="entry name" value="RRM_1"/>
    <property type="match status" value="1"/>
</dbReference>
<dbReference type="STRING" id="5762.D2V2K4"/>
<feature type="compositionally biased region" description="Low complexity" evidence="3">
    <location>
        <begin position="45"/>
        <end position="65"/>
    </location>
</feature>
<feature type="compositionally biased region" description="Low complexity" evidence="3">
    <location>
        <begin position="25"/>
        <end position="37"/>
    </location>
</feature>
<dbReference type="InterPro" id="IPR035979">
    <property type="entry name" value="RBD_domain_sf"/>
</dbReference>
<evidence type="ECO:0000313" key="7">
    <source>
        <dbReference type="Proteomes" id="UP000006671"/>
    </source>
</evidence>
<dbReference type="InParanoid" id="D2V2K4"/>
<reference evidence="6 7" key="1">
    <citation type="journal article" date="2010" name="Cell">
        <title>The genome of Naegleria gruberi illuminates early eukaryotic versatility.</title>
        <authorList>
            <person name="Fritz-Laylin L.K."/>
            <person name="Prochnik S.E."/>
            <person name="Ginger M.L."/>
            <person name="Dacks J.B."/>
            <person name="Carpenter M.L."/>
            <person name="Field M.C."/>
            <person name="Kuo A."/>
            <person name="Paredez A."/>
            <person name="Chapman J."/>
            <person name="Pham J."/>
            <person name="Shu S."/>
            <person name="Neupane R."/>
            <person name="Cipriano M."/>
            <person name="Mancuso J."/>
            <person name="Tu H."/>
            <person name="Salamov A."/>
            <person name="Lindquist E."/>
            <person name="Shapiro H."/>
            <person name="Lucas S."/>
            <person name="Grigoriev I.V."/>
            <person name="Cande W.Z."/>
            <person name="Fulton C."/>
            <person name="Rokhsar D.S."/>
            <person name="Dawson S.C."/>
        </authorList>
    </citation>
    <scope>NUCLEOTIDE SEQUENCE [LARGE SCALE GENOMIC DNA]</scope>
    <source>
        <strain evidence="6 7">NEG-M</strain>
    </source>
</reference>
<dbReference type="PANTHER" id="PTHR18806:SF4">
    <property type="entry name" value="RNA-BINDING PROTEIN 25"/>
    <property type="match status" value="1"/>
</dbReference>
<keyword evidence="2" id="KW-0175">Coiled coil</keyword>
<gene>
    <name evidence="6" type="ORF">NAEGRDRAFT_63030</name>
</gene>
<proteinExistence type="predicted"/>
<dbReference type="FunCoup" id="D2V2K4">
    <property type="interactions" value="537"/>
</dbReference>
<dbReference type="SMART" id="SM00311">
    <property type="entry name" value="PWI"/>
    <property type="match status" value="1"/>
</dbReference>
<evidence type="ECO:0000256" key="1">
    <source>
        <dbReference type="PROSITE-ProRule" id="PRU00176"/>
    </source>
</evidence>
<keyword evidence="1" id="KW-0694">RNA-binding</keyword>
<name>D2V2K4_NAEGR</name>
<dbReference type="Gene3D" id="1.20.1390.10">
    <property type="entry name" value="PWI domain"/>
    <property type="match status" value="1"/>
</dbReference>
<feature type="coiled-coil region" evidence="2">
    <location>
        <begin position="389"/>
        <end position="425"/>
    </location>
</feature>
<dbReference type="EMBL" id="GG738849">
    <property type="protein sequence ID" value="EFC48912.1"/>
    <property type="molecule type" value="Genomic_DNA"/>
</dbReference>
<dbReference type="Proteomes" id="UP000006671">
    <property type="component" value="Unassembled WGS sequence"/>
</dbReference>
<feature type="domain" description="PWI" evidence="5">
    <location>
        <begin position="524"/>
        <end position="624"/>
    </location>
</feature>
<dbReference type="Gene3D" id="3.30.70.330">
    <property type="match status" value="1"/>
</dbReference>
<dbReference type="PROSITE" id="PS51025">
    <property type="entry name" value="PWI"/>
    <property type="match status" value="1"/>
</dbReference>
<evidence type="ECO:0000259" key="4">
    <source>
        <dbReference type="PROSITE" id="PS50102"/>
    </source>
</evidence>
<dbReference type="OrthoDB" id="6275295at2759"/>
<dbReference type="SUPFAM" id="SSF54928">
    <property type="entry name" value="RNA-binding domain, RBD"/>
    <property type="match status" value="1"/>
</dbReference>
<dbReference type="PANTHER" id="PTHR18806">
    <property type="entry name" value="RBM25 PROTEIN"/>
    <property type="match status" value="1"/>
</dbReference>
<dbReference type="CDD" id="cd12446">
    <property type="entry name" value="RRM_RBM25"/>
    <property type="match status" value="1"/>
</dbReference>